<dbReference type="EMBL" id="JBHUPD010000003">
    <property type="protein sequence ID" value="MFD2873766.1"/>
    <property type="molecule type" value="Genomic_DNA"/>
</dbReference>
<accession>A0ABW5YG37</accession>
<keyword evidence="2" id="KW-1185">Reference proteome</keyword>
<evidence type="ECO:0000313" key="1">
    <source>
        <dbReference type="EMBL" id="MFD2873766.1"/>
    </source>
</evidence>
<dbReference type="RefSeq" id="WP_377187143.1">
    <property type="nucleotide sequence ID" value="NZ_JBHUPD010000003.1"/>
</dbReference>
<proteinExistence type="predicted"/>
<reference evidence="2" key="1">
    <citation type="journal article" date="2019" name="Int. J. Syst. Evol. Microbiol.">
        <title>The Global Catalogue of Microorganisms (GCM) 10K type strain sequencing project: providing services to taxonomists for standard genome sequencing and annotation.</title>
        <authorList>
            <consortium name="The Broad Institute Genomics Platform"/>
            <consortium name="The Broad Institute Genome Sequencing Center for Infectious Disease"/>
            <person name="Wu L."/>
            <person name="Ma J."/>
        </authorList>
    </citation>
    <scope>NUCLEOTIDE SEQUENCE [LARGE SCALE GENOMIC DNA]</scope>
    <source>
        <strain evidence="2">KCTC 22437</strain>
    </source>
</reference>
<organism evidence="1 2">
    <name type="scientific">Mucilaginibacter ximonensis</name>
    <dbReference type="NCBI Taxonomy" id="538021"/>
    <lineage>
        <taxon>Bacteria</taxon>
        <taxon>Pseudomonadati</taxon>
        <taxon>Bacteroidota</taxon>
        <taxon>Sphingobacteriia</taxon>
        <taxon>Sphingobacteriales</taxon>
        <taxon>Sphingobacteriaceae</taxon>
        <taxon>Mucilaginibacter</taxon>
    </lineage>
</organism>
<dbReference type="Proteomes" id="UP001597557">
    <property type="component" value="Unassembled WGS sequence"/>
</dbReference>
<sequence>MKTLTISLIGACVLLGASACEHSGRHVVIKSGDSYNTVKIEYYGRAVFDREGTTILHISPNGSVEYSSNGDHLLAEGDQSGNVTYSINGGEKEKQLNKQEKALVANAVKVMIKHGHNDD</sequence>
<dbReference type="PROSITE" id="PS51257">
    <property type="entry name" value="PROKAR_LIPOPROTEIN"/>
    <property type="match status" value="1"/>
</dbReference>
<comment type="caution">
    <text evidence="1">The sequence shown here is derived from an EMBL/GenBank/DDBJ whole genome shotgun (WGS) entry which is preliminary data.</text>
</comment>
<protein>
    <recommendedName>
        <fullName evidence="3">Lipoprotein</fullName>
    </recommendedName>
</protein>
<evidence type="ECO:0008006" key="3">
    <source>
        <dbReference type="Google" id="ProtNLM"/>
    </source>
</evidence>
<evidence type="ECO:0000313" key="2">
    <source>
        <dbReference type="Proteomes" id="UP001597557"/>
    </source>
</evidence>
<name>A0ABW5YG37_9SPHI</name>
<gene>
    <name evidence="1" type="ORF">ACFS5N_14875</name>
</gene>